<comment type="similarity">
    <text evidence="3">Belongs to the PTPS family. QueD subfamily.</text>
</comment>
<reference evidence="11 12" key="1">
    <citation type="submission" date="2012-09" db="EMBL/GenBank/DDBJ databases">
        <title>Genome Sequence of alkane-degrading Bacterium Alcanivorax venustensis ISO4.</title>
        <authorList>
            <person name="Lai Q."/>
            <person name="Shao Z."/>
        </authorList>
    </citation>
    <scope>NUCLEOTIDE SEQUENCE [LARGE SCALE GENOMIC DNA]</scope>
    <source>
        <strain evidence="11 12">ISO4</strain>
    </source>
</reference>
<evidence type="ECO:0000256" key="3">
    <source>
        <dbReference type="ARBA" id="ARBA00008900"/>
    </source>
</evidence>
<dbReference type="InterPro" id="IPR038418">
    <property type="entry name" value="6-PTP_synth/QueD_sf"/>
</dbReference>
<proteinExistence type="inferred from homology"/>
<evidence type="ECO:0000256" key="4">
    <source>
        <dbReference type="ARBA" id="ARBA00012982"/>
    </source>
</evidence>
<evidence type="ECO:0000313" key="12">
    <source>
        <dbReference type="Proteomes" id="UP000644441"/>
    </source>
</evidence>
<evidence type="ECO:0000256" key="8">
    <source>
        <dbReference type="ARBA" id="ARBA00023239"/>
    </source>
</evidence>
<dbReference type="PANTHER" id="PTHR12589:SF7">
    <property type="entry name" value="6-PYRUVOYL TETRAHYDROBIOPTERIN SYNTHASE"/>
    <property type="match status" value="1"/>
</dbReference>
<keyword evidence="8" id="KW-0456">Lyase</keyword>
<dbReference type="Proteomes" id="UP000644441">
    <property type="component" value="Unassembled WGS sequence"/>
</dbReference>
<evidence type="ECO:0000256" key="10">
    <source>
        <dbReference type="ARBA" id="ARBA00048807"/>
    </source>
</evidence>
<dbReference type="Gene3D" id="3.30.479.10">
    <property type="entry name" value="6-pyruvoyl tetrahydropterin synthase/QueD"/>
    <property type="match status" value="2"/>
</dbReference>
<evidence type="ECO:0000313" key="11">
    <source>
        <dbReference type="EMBL" id="MBF5052591.1"/>
    </source>
</evidence>
<evidence type="ECO:0000256" key="2">
    <source>
        <dbReference type="ARBA" id="ARBA00005061"/>
    </source>
</evidence>
<organism evidence="11 12">
    <name type="scientific">Alloalcanivorax venustensis ISO4</name>
    <dbReference type="NCBI Taxonomy" id="1177184"/>
    <lineage>
        <taxon>Bacteria</taxon>
        <taxon>Pseudomonadati</taxon>
        <taxon>Pseudomonadota</taxon>
        <taxon>Gammaproteobacteria</taxon>
        <taxon>Oceanospirillales</taxon>
        <taxon>Alcanivoracaceae</taxon>
        <taxon>Alloalcanivorax</taxon>
    </lineage>
</organism>
<evidence type="ECO:0000256" key="5">
    <source>
        <dbReference type="ARBA" id="ARBA00018141"/>
    </source>
</evidence>
<dbReference type="SUPFAM" id="SSF55620">
    <property type="entry name" value="Tetrahydrobiopterin biosynthesis enzymes-like"/>
    <property type="match status" value="2"/>
</dbReference>
<comment type="cofactor">
    <cofactor evidence="1">
        <name>Zn(2+)</name>
        <dbReference type="ChEBI" id="CHEBI:29105"/>
    </cofactor>
</comment>
<evidence type="ECO:0000256" key="7">
    <source>
        <dbReference type="ARBA" id="ARBA00022833"/>
    </source>
</evidence>
<dbReference type="EMBL" id="ARXR01000007">
    <property type="protein sequence ID" value="MBF5052591.1"/>
    <property type="molecule type" value="Genomic_DNA"/>
</dbReference>
<protein>
    <recommendedName>
        <fullName evidence="5">6-carboxy-5,6,7,8-tetrahydropterin synthase</fullName>
        <ecNumber evidence="4">4.1.2.50</ecNumber>
    </recommendedName>
    <alternativeName>
        <fullName evidence="9">Queuosine biosynthesis protein QueD</fullName>
    </alternativeName>
</protein>
<evidence type="ECO:0000256" key="1">
    <source>
        <dbReference type="ARBA" id="ARBA00001947"/>
    </source>
</evidence>
<evidence type="ECO:0000256" key="9">
    <source>
        <dbReference type="ARBA" id="ARBA00031449"/>
    </source>
</evidence>
<comment type="pathway">
    <text evidence="2">Purine metabolism; 7-cyano-7-deazaguanine biosynthesis.</text>
</comment>
<keyword evidence="7" id="KW-0862">Zinc</keyword>
<sequence>MATLFVENLTVVDFSYLHAKRGMVGESWIVDLELSGDLDAQGMVFDFGHIKKALKQAVDERVDHRLLLPGESDLLGLHRRDDGHISLEWRYLAGEIRMVAPADSILELSGTAITKAGVTLYLMDLIRDSVPDNVTEVRVVLREQDTGTAPFYHYSHGLKKHDGNCQRIAHGHRSGIEIFENGRRSRYWEKLWADRWEDIYIGTRSDLEGTYYVEDVPHHRFRYDAEQGHFELVIPEDHCYLVDTDSTVENLAEHIAEELAREAPGKRFRVRAFEGVGKGAIAEAGEDNPGRAKAGWLQGSSVL</sequence>
<evidence type="ECO:0000256" key="6">
    <source>
        <dbReference type="ARBA" id="ARBA00022723"/>
    </source>
</evidence>
<comment type="caution">
    <text evidence="11">The sequence shown here is derived from an EMBL/GenBank/DDBJ whole genome shotgun (WGS) entry which is preliminary data.</text>
</comment>
<gene>
    <name evidence="11" type="ORF">ISO4_01193</name>
</gene>
<dbReference type="InterPro" id="IPR007115">
    <property type="entry name" value="6-PTP_synth/QueD"/>
</dbReference>
<keyword evidence="6" id="KW-0479">Metal-binding</keyword>
<dbReference type="Pfam" id="PF01242">
    <property type="entry name" value="PTPS"/>
    <property type="match status" value="2"/>
</dbReference>
<keyword evidence="12" id="KW-1185">Reference proteome</keyword>
<comment type="catalytic activity">
    <reaction evidence="10">
        <text>7,8-dihydroneopterin 3'-triphosphate + H2O = 6-carboxy-5,6,7,8-tetrahydropterin + triphosphate + acetaldehyde + 2 H(+)</text>
        <dbReference type="Rhea" id="RHEA:27966"/>
        <dbReference type="ChEBI" id="CHEBI:15343"/>
        <dbReference type="ChEBI" id="CHEBI:15377"/>
        <dbReference type="ChEBI" id="CHEBI:15378"/>
        <dbReference type="ChEBI" id="CHEBI:18036"/>
        <dbReference type="ChEBI" id="CHEBI:58462"/>
        <dbReference type="ChEBI" id="CHEBI:61032"/>
        <dbReference type="EC" id="4.1.2.50"/>
    </reaction>
</comment>
<dbReference type="EC" id="4.1.2.50" evidence="4"/>
<name>A0ABS0AEL2_9GAMM</name>
<dbReference type="PANTHER" id="PTHR12589">
    <property type="entry name" value="PYRUVOYL TETRAHYDROBIOPTERIN SYNTHASE"/>
    <property type="match status" value="1"/>
</dbReference>
<dbReference type="RefSeq" id="WP_142947353.1">
    <property type="nucleotide sequence ID" value="NZ_ARXR01000007.1"/>
</dbReference>
<accession>A0ABS0AEL2</accession>